<protein>
    <submittedName>
        <fullName evidence="3">Uncharacterized protein</fullName>
    </submittedName>
</protein>
<evidence type="ECO:0000313" key="4">
    <source>
        <dbReference type="Proteomes" id="UP000218627"/>
    </source>
</evidence>
<keyword evidence="2" id="KW-0472">Membrane</keyword>
<keyword evidence="1" id="KW-0175">Coiled coil</keyword>
<dbReference type="AlphaFoldDB" id="A0A285NZT9"/>
<keyword evidence="2" id="KW-1133">Transmembrane helix</keyword>
<evidence type="ECO:0000256" key="2">
    <source>
        <dbReference type="SAM" id="Phobius"/>
    </source>
</evidence>
<reference evidence="4" key="1">
    <citation type="submission" date="2017-09" db="EMBL/GenBank/DDBJ databases">
        <authorList>
            <person name="Varghese N."/>
            <person name="Submissions S."/>
        </authorList>
    </citation>
    <scope>NUCLEOTIDE SEQUENCE [LARGE SCALE GENOMIC DNA]</scope>
    <source>
        <strain evidence="4">DSM 2913</strain>
    </source>
</reference>
<sequence>MIKINLVRKKEEKELKPTARRVPQIALPTPKENAIYYLSVILWLSFVLALLYYLKLRSDMENLRKQLDELNAQKVQLQAKAKKFADEKKNIEKNIADLENKIKDIDKSKDIIVGLKSYYSPFNNTLFFHVKSVPSVSWISSYKESLDINTLLIKAELELQSLDYYGISNYTKRLASLSKAIEVSSIERKTNQYGFEYYSAKLSTAKTLHGGKGNAENQ</sequence>
<keyword evidence="2" id="KW-0812">Transmembrane</keyword>
<keyword evidence="4" id="KW-1185">Reference proteome</keyword>
<evidence type="ECO:0000256" key="1">
    <source>
        <dbReference type="SAM" id="Coils"/>
    </source>
</evidence>
<evidence type="ECO:0000313" key="3">
    <source>
        <dbReference type="EMBL" id="SNZ14985.1"/>
    </source>
</evidence>
<accession>A0A285NZT9</accession>
<dbReference type="EMBL" id="OBEN01000007">
    <property type="protein sequence ID" value="SNZ14985.1"/>
    <property type="molecule type" value="Genomic_DNA"/>
</dbReference>
<dbReference type="RefSeq" id="WP_096602480.1">
    <property type="nucleotide sequence ID" value="NZ_OBEN01000007.1"/>
</dbReference>
<name>A0A285NZT9_9AQUI</name>
<feature type="coiled-coil region" evidence="1">
    <location>
        <begin position="53"/>
        <end position="108"/>
    </location>
</feature>
<proteinExistence type="predicted"/>
<organism evidence="3 4">
    <name type="scientific">Hydrogenobacter hydrogenophilus</name>
    <dbReference type="NCBI Taxonomy" id="35835"/>
    <lineage>
        <taxon>Bacteria</taxon>
        <taxon>Pseudomonadati</taxon>
        <taxon>Aquificota</taxon>
        <taxon>Aquificia</taxon>
        <taxon>Aquificales</taxon>
        <taxon>Aquificaceae</taxon>
        <taxon>Hydrogenobacter</taxon>
    </lineage>
</organism>
<feature type="transmembrane region" description="Helical" evidence="2">
    <location>
        <begin position="34"/>
        <end position="54"/>
    </location>
</feature>
<gene>
    <name evidence="3" type="ORF">SAMN06265353_1246</name>
</gene>
<dbReference type="OrthoDB" id="9844212at2"/>
<dbReference type="Proteomes" id="UP000218627">
    <property type="component" value="Unassembled WGS sequence"/>
</dbReference>